<comment type="caution">
    <text evidence="1">The sequence shown here is derived from an EMBL/GenBank/DDBJ whole genome shotgun (WGS) entry which is preliminary data.</text>
</comment>
<protein>
    <submittedName>
        <fullName evidence="1">Uncharacterized protein</fullName>
    </submittedName>
</protein>
<name>A0ABN9GCA9_9NEOB</name>
<accession>A0ABN9GCA9</accession>
<sequence length="97" mass="11088">MRPCRPRFAWARELIHLNGLPCHAGKKSLHFFGKCRPHGNLGSQYGCVFQCGQHAIRTNGTHPRVHISLCGWCGCTDFHADPQRHHPHRCEPRVIML</sequence>
<evidence type="ECO:0000313" key="1">
    <source>
        <dbReference type="EMBL" id="CAI9606965.1"/>
    </source>
</evidence>
<dbReference type="EMBL" id="CATNWA010018372">
    <property type="protein sequence ID" value="CAI9606965.1"/>
    <property type="molecule type" value="Genomic_DNA"/>
</dbReference>
<keyword evidence="2" id="KW-1185">Reference proteome</keyword>
<evidence type="ECO:0000313" key="2">
    <source>
        <dbReference type="Proteomes" id="UP001162483"/>
    </source>
</evidence>
<organism evidence="1 2">
    <name type="scientific">Staurois parvus</name>
    <dbReference type="NCBI Taxonomy" id="386267"/>
    <lineage>
        <taxon>Eukaryota</taxon>
        <taxon>Metazoa</taxon>
        <taxon>Chordata</taxon>
        <taxon>Craniata</taxon>
        <taxon>Vertebrata</taxon>
        <taxon>Euteleostomi</taxon>
        <taxon>Amphibia</taxon>
        <taxon>Batrachia</taxon>
        <taxon>Anura</taxon>
        <taxon>Neobatrachia</taxon>
        <taxon>Ranoidea</taxon>
        <taxon>Ranidae</taxon>
        <taxon>Staurois</taxon>
    </lineage>
</organism>
<dbReference type="Proteomes" id="UP001162483">
    <property type="component" value="Unassembled WGS sequence"/>
</dbReference>
<gene>
    <name evidence="1" type="ORF">SPARVUS_LOCUS13862014</name>
</gene>
<proteinExistence type="predicted"/>
<feature type="non-terminal residue" evidence="1">
    <location>
        <position position="97"/>
    </location>
</feature>
<reference evidence="1" key="1">
    <citation type="submission" date="2023-05" db="EMBL/GenBank/DDBJ databases">
        <authorList>
            <person name="Stuckert A."/>
        </authorList>
    </citation>
    <scope>NUCLEOTIDE SEQUENCE</scope>
</reference>